<feature type="compositionally biased region" description="Basic residues" evidence="1">
    <location>
        <begin position="285"/>
        <end position="294"/>
    </location>
</feature>
<organism evidence="2 3">
    <name type="scientific">Arcanobacterium haemolyticum (strain ATCC 9345 / DSM 20595 / CCM 5947 / CCUG 17215 / LMG 16163 / NBRC 15585 / NCTC 8452 / 11018)</name>
    <dbReference type="NCBI Taxonomy" id="644284"/>
    <lineage>
        <taxon>Bacteria</taxon>
        <taxon>Bacillati</taxon>
        <taxon>Actinomycetota</taxon>
        <taxon>Actinomycetes</taxon>
        <taxon>Actinomycetales</taxon>
        <taxon>Actinomycetaceae</taxon>
        <taxon>Arcanobacterium</taxon>
    </lineage>
</organism>
<reference evidence="2 3" key="1">
    <citation type="journal article" date="2010" name="Stand. Genomic Sci.">
        <title>Complete genome sequence of Arcanobacterium haemolyticum type strain (11018).</title>
        <authorList>
            <person name="Yasawong M."/>
            <person name="Teshima H."/>
            <person name="Lapidus A."/>
            <person name="Nolan M."/>
            <person name="Lucas S."/>
            <person name="Glavina Del Rio T."/>
            <person name="Tice H."/>
            <person name="Cheng J."/>
            <person name="Bruce D."/>
            <person name="Detter C."/>
            <person name="Tapia R."/>
            <person name="Han C."/>
            <person name="Goodwin L."/>
            <person name="Pitluck S."/>
            <person name="Liolios K."/>
            <person name="Ivanova N."/>
            <person name="Mavromatis K."/>
            <person name="Mikhailova N."/>
            <person name="Pati A."/>
            <person name="Chen A."/>
            <person name="Palaniappan K."/>
            <person name="Land M."/>
            <person name="Hauser L."/>
            <person name="Chang Y."/>
            <person name="Jeffries C."/>
            <person name="Rohde M."/>
            <person name="Sikorski J."/>
            <person name="Pukall R."/>
            <person name="Goker M."/>
            <person name="Woyke T."/>
            <person name="Bristow J."/>
            <person name="Eisen J."/>
            <person name="Markowitz V."/>
            <person name="Hugenholtz P."/>
            <person name="Kyrpides N."/>
            <person name="Klenk H."/>
        </authorList>
    </citation>
    <scope>NUCLEOTIDE SEQUENCE [LARGE SCALE GENOMIC DNA]</scope>
    <source>
        <strain evidence="3">ATCC 9345 / DSM 20595 / CCUG 17215 / LMG 16163 / NBRC 15585 / NCTC 8452 / 11018</strain>
    </source>
</reference>
<dbReference type="RefSeq" id="WP_013169498.1">
    <property type="nucleotide sequence ID" value="NC_014218.1"/>
</dbReference>
<proteinExistence type="predicted"/>
<dbReference type="OrthoDB" id="5149322at2"/>
<feature type="region of interest" description="Disordered" evidence="1">
    <location>
        <begin position="277"/>
        <end position="336"/>
    </location>
</feature>
<evidence type="ECO:0000313" key="2">
    <source>
        <dbReference type="EMBL" id="ADH92000.1"/>
    </source>
</evidence>
<protein>
    <submittedName>
        <fullName evidence="2">Uncharacterized protein</fullName>
    </submittedName>
</protein>
<dbReference type="KEGG" id="ahe:Arch_0242"/>
<evidence type="ECO:0000313" key="3">
    <source>
        <dbReference type="Proteomes" id="UP000000376"/>
    </source>
</evidence>
<sequence length="428" mass="47262">MALYALENGKLVEAPGNAGASGKLADVIVDAVQSQTLALVQHPLFPIGYVTNRESHDPVQSLIALDATKRVITIEVLRHLNSETLLHATSRSGYFATLNRQQLAEIYPGTEQDFAHRWSLFLENTSPAQKPTARLYLFCLSIDEAVKNSLCGLGVEAKLVLPYEGLSGTLIEVAEAASYGTNILAKAPQPWMIEAPQPAEPAAPQTHTVDQSLWNIEGWADRSGVAPLPYHQREAQESPRVVLPEPEIDPIVSATEEPAQAKESLPQRREDTAIMLAELTDPPHKLGRRARRRAAWNSDQPMATPASPESSDSPDTAIIPSIKPAFPIQPPAPRRGKSLYEQMMDHKKRAEQRLWDESAPNDFSEKLLISERDSAAESSRAVELAAENDQTALPDWMAATERILYPPTPPKQAQADRVTRRSRRRRQA</sequence>
<name>D7BM51_ARCHD</name>
<evidence type="ECO:0000256" key="1">
    <source>
        <dbReference type="SAM" id="MobiDB-lite"/>
    </source>
</evidence>
<dbReference type="HOGENOM" id="CLU_640380_0_0_11"/>
<feature type="region of interest" description="Disordered" evidence="1">
    <location>
        <begin position="403"/>
        <end position="428"/>
    </location>
</feature>
<dbReference type="AlphaFoldDB" id="D7BM51"/>
<gene>
    <name evidence="2" type="ordered locus">Arch_0242</name>
</gene>
<dbReference type="EMBL" id="CP002045">
    <property type="protein sequence ID" value="ADH92000.1"/>
    <property type="molecule type" value="Genomic_DNA"/>
</dbReference>
<keyword evidence="3" id="KW-1185">Reference proteome</keyword>
<dbReference type="STRING" id="644284.Arch_0242"/>
<dbReference type="Proteomes" id="UP000000376">
    <property type="component" value="Chromosome"/>
</dbReference>
<feature type="compositionally biased region" description="Polar residues" evidence="1">
    <location>
        <begin position="297"/>
        <end position="314"/>
    </location>
</feature>
<dbReference type="eggNOG" id="ENOG50334FC">
    <property type="taxonomic scope" value="Bacteria"/>
</dbReference>
<accession>D7BM51</accession>